<organism evidence="1 2">
    <name type="scientific">Panagrolaimus sp. PS1159</name>
    <dbReference type="NCBI Taxonomy" id="55785"/>
    <lineage>
        <taxon>Eukaryota</taxon>
        <taxon>Metazoa</taxon>
        <taxon>Ecdysozoa</taxon>
        <taxon>Nematoda</taxon>
        <taxon>Chromadorea</taxon>
        <taxon>Rhabditida</taxon>
        <taxon>Tylenchina</taxon>
        <taxon>Panagrolaimomorpha</taxon>
        <taxon>Panagrolaimoidea</taxon>
        <taxon>Panagrolaimidae</taxon>
        <taxon>Panagrolaimus</taxon>
    </lineage>
</organism>
<evidence type="ECO:0000313" key="2">
    <source>
        <dbReference type="WBParaSite" id="PS1159_v2.g12198.t1"/>
    </source>
</evidence>
<dbReference type="WBParaSite" id="PS1159_v2.g12198.t1">
    <property type="protein sequence ID" value="PS1159_v2.g12198.t1"/>
    <property type="gene ID" value="PS1159_v2.g12198"/>
</dbReference>
<name>A0AC35EZ73_9BILA</name>
<proteinExistence type="predicted"/>
<evidence type="ECO:0000313" key="1">
    <source>
        <dbReference type="Proteomes" id="UP000887580"/>
    </source>
</evidence>
<accession>A0AC35EZ73</accession>
<reference evidence="2" key="1">
    <citation type="submission" date="2022-11" db="UniProtKB">
        <authorList>
            <consortium name="WormBaseParasite"/>
        </authorList>
    </citation>
    <scope>IDENTIFICATION</scope>
</reference>
<dbReference type="Proteomes" id="UP000887580">
    <property type="component" value="Unplaced"/>
</dbReference>
<protein>
    <submittedName>
        <fullName evidence="2">Kazal-like domain-containing protein</fullName>
    </submittedName>
</protein>
<sequence>MTNKVIIIFVFILNFFSFINALNFTLAGKCSCPMKIDPVCEVLYHYDGVCCRLEHCKPYESSVCDQYGRVYATRCLFDQAQCVELRQKKRHLKLDMNSPNCKCIKQCPTQISMPESSPVCDTNGFTHTTLCSFLNAKCIAKMVHKSTLDIDYMGVCCENLCSSSYSSLPVCDTDNNTHENLCSFLKFRCERTKRYGKNLSIGFKFFGTCKVEANSRHFLNVNTNQI</sequence>